<dbReference type="SUPFAM" id="SSF53474">
    <property type="entry name" value="alpha/beta-Hydrolases"/>
    <property type="match status" value="1"/>
</dbReference>
<keyword evidence="1" id="KW-0378">Hydrolase</keyword>
<organism evidence="1 2">
    <name type="scientific">Colletotrichum incanum</name>
    <name type="common">Soybean anthracnose fungus</name>
    <dbReference type="NCBI Taxonomy" id="1573173"/>
    <lineage>
        <taxon>Eukaryota</taxon>
        <taxon>Fungi</taxon>
        <taxon>Dikarya</taxon>
        <taxon>Ascomycota</taxon>
        <taxon>Pezizomycotina</taxon>
        <taxon>Sordariomycetes</taxon>
        <taxon>Hypocreomycetidae</taxon>
        <taxon>Glomerellales</taxon>
        <taxon>Glomerellaceae</taxon>
        <taxon>Colletotrichum</taxon>
        <taxon>Colletotrichum spaethianum species complex</taxon>
    </lineage>
</organism>
<reference evidence="1 2" key="1">
    <citation type="submission" date="2015-06" db="EMBL/GenBank/DDBJ databases">
        <title>Survival trade-offs in plant roots during colonization by closely related pathogenic and mutualistic fungi.</title>
        <authorList>
            <person name="Hacquard S."/>
            <person name="Kracher B."/>
            <person name="Hiruma K."/>
            <person name="Weinman A."/>
            <person name="Muench P."/>
            <person name="Garrido Oter R."/>
            <person name="Ver Loren van Themaat E."/>
            <person name="Dallerey J.-F."/>
            <person name="Damm U."/>
            <person name="Henrissat B."/>
            <person name="Lespinet O."/>
            <person name="Thon M."/>
            <person name="Kemen E."/>
            <person name="McHardy A.C."/>
            <person name="Schulze-Lefert P."/>
            <person name="O'Connell R.J."/>
        </authorList>
    </citation>
    <scope>NUCLEOTIDE SEQUENCE [LARGE SCALE GENOMIC DNA]</scope>
    <source>
        <strain evidence="1 2">MAFF 238704</strain>
    </source>
</reference>
<evidence type="ECO:0000313" key="1">
    <source>
        <dbReference type="EMBL" id="KZL85088.1"/>
    </source>
</evidence>
<dbReference type="InterPro" id="IPR029058">
    <property type="entry name" value="AB_hydrolase_fold"/>
</dbReference>
<proteinExistence type="predicted"/>
<evidence type="ECO:0000313" key="2">
    <source>
        <dbReference type="Proteomes" id="UP000076584"/>
    </source>
</evidence>
<keyword evidence="2" id="KW-1185">Reference proteome</keyword>
<name>A0A161WKC2_COLIC</name>
<gene>
    <name evidence="1" type="ORF">CI238_11180</name>
</gene>
<comment type="caution">
    <text evidence="1">The sequence shown here is derived from an EMBL/GenBank/DDBJ whole genome shotgun (WGS) entry which is preliminary data.</text>
</comment>
<accession>A0A161WKC2</accession>
<dbReference type="EMBL" id="LFIW01000732">
    <property type="protein sequence ID" value="KZL85088.1"/>
    <property type="molecule type" value="Genomic_DNA"/>
</dbReference>
<dbReference type="STRING" id="1573173.A0A161WKC2"/>
<dbReference type="Proteomes" id="UP000076584">
    <property type="component" value="Unassembled WGS sequence"/>
</dbReference>
<protein>
    <submittedName>
        <fullName evidence="1">Alpha beta hydrolase fold protein</fullName>
    </submittedName>
</protein>
<dbReference type="GO" id="GO:0016787">
    <property type="term" value="F:hydrolase activity"/>
    <property type="evidence" value="ECO:0007669"/>
    <property type="project" value="UniProtKB-KW"/>
</dbReference>
<dbReference type="AlphaFoldDB" id="A0A161WKC2"/>
<sequence>MSRLQAAETVKRLRLSLAMSLFKPNENIIIFCLDEGAQEAQAVLLIPGITCGPIFIALLQHLSVSFDIIIAHSLGTAVACHLNSVRPDLPRATVIIDPLHSRTNTSAILFGPVLHPHYGPCVAQHKDWSCDTRRCGHGNGSVLGKPRRAERDWTARSFQLCRIDGRLKRQPLRLENSDD</sequence>